<dbReference type="RefSeq" id="WP_192862945.1">
    <property type="nucleotide sequence ID" value="NZ_JADAQT010000084.1"/>
</dbReference>
<dbReference type="InterPro" id="IPR029044">
    <property type="entry name" value="Nucleotide-diphossugar_trans"/>
</dbReference>
<dbReference type="InterPro" id="IPR001173">
    <property type="entry name" value="Glyco_trans_2-like"/>
</dbReference>
<dbReference type="Proteomes" id="UP000625527">
    <property type="component" value="Unassembled WGS sequence"/>
</dbReference>
<proteinExistence type="predicted"/>
<dbReference type="SUPFAM" id="SSF53448">
    <property type="entry name" value="Nucleotide-diphospho-sugar transferases"/>
    <property type="match status" value="1"/>
</dbReference>
<evidence type="ECO:0000313" key="3">
    <source>
        <dbReference type="Proteomes" id="UP000625527"/>
    </source>
</evidence>
<dbReference type="CDD" id="cd00761">
    <property type="entry name" value="Glyco_tranf_GTA_type"/>
    <property type="match status" value="1"/>
</dbReference>
<sequence>MNDEAIPPATPDVSVIVPVHNVAPWVADCLASILSDQDVDHEVIVIDDASTDDTWEVVSAVARRDPRVRLLRNPGVGGADARNHGVRLARGDYIAFADGDDLVPRRSYESMLTAAREDDADMVVGGFLKFYTTRTWHPTANWPAWAERRRATTLTEQPSLIRNRACWNRLFRRDFWTREDIRFPTVPRSNDVVPMTQALVAARSISVLPETVYLYRNRPGATSMSARAAGIAGFGSYLRQELGSSDLLAAVGDERLDREYERLVLVRDGWVHLQNFLTGLGTVEESDDQCAAQLDELTDLVDQLIARFPADAVGRLDALARWTWSLARAGRWTEAARLATEPEAVLISDTIPSFPSVTDGSDAPADATDYRRALTTVLLRLTSAEDTDESTAENLAAHADLLRRTYPDSIRHWQPAAVQELVLAALTGDPATVFAVLSGPSLAVTDARLSVTNGRAALSATVRSAEPITTIAAGAAQGSVWRPFGEIDLDPRSGLVTAVAPVSSLPAGRAFIRLRLGHPLGTIDVVVPVAVARDPDSARAFRSGTNRQVHINPGLMQQVRTVPRRAARAARRTVRRMLWS</sequence>
<keyword evidence="3" id="KW-1185">Reference proteome</keyword>
<gene>
    <name evidence="2" type="ORF">IHE71_11730</name>
</gene>
<name>A0ABR9MYD6_9MICO</name>
<accession>A0ABR9MYD6</accession>
<dbReference type="Gene3D" id="3.90.550.10">
    <property type="entry name" value="Spore Coat Polysaccharide Biosynthesis Protein SpsA, Chain A"/>
    <property type="match status" value="1"/>
</dbReference>
<dbReference type="EMBL" id="JADAQT010000084">
    <property type="protein sequence ID" value="MBE1876377.1"/>
    <property type="molecule type" value="Genomic_DNA"/>
</dbReference>
<dbReference type="PANTHER" id="PTHR22916:SF3">
    <property type="entry name" value="UDP-GLCNAC:BETAGAL BETA-1,3-N-ACETYLGLUCOSAMINYLTRANSFERASE-LIKE PROTEIN 1"/>
    <property type="match status" value="1"/>
</dbReference>
<evidence type="ECO:0000259" key="1">
    <source>
        <dbReference type="Pfam" id="PF00535"/>
    </source>
</evidence>
<feature type="domain" description="Glycosyltransferase 2-like" evidence="1">
    <location>
        <begin position="14"/>
        <end position="174"/>
    </location>
</feature>
<evidence type="ECO:0000313" key="2">
    <source>
        <dbReference type="EMBL" id="MBE1876377.1"/>
    </source>
</evidence>
<organism evidence="2 3">
    <name type="scientific">Myceligenerans pegani</name>
    <dbReference type="NCBI Taxonomy" id="2776917"/>
    <lineage>
        <taxon>Bacteria</taxon>
        <taxon>Bacillati</taxon>
        <taxon>Actinomycetota</taxon>
        <taxon>Actinomycetes</taxon>
        <taxon>Micrococcales</taxon>
        <taxon>Promicromonosporaceae</taxon>
        <taxon>Myceligenerans</taxon>
    </lineage>
</organism>
<dbReference type="Pfam" id="PF00535">
    <property type="entry name" value="Glycos_transf_2"/>
    <property type="match status" value="1"/>
</dbReference>
<reference evidence="2 3" key="1">
    <citation type="submission" date="2020-10" db="EMBL/GenBank/DDBJ databases">
        <title>Myceligenerans pegani sp. nov., an endophytic actinomycete isolated from Peganum harmala L. in Xinjiang, China.</title>
        <authorList>
            <person name="Xin L."/>
        </authorList>
    </citation>
    <scope>NUCLEOTIDE SEQUENCE [LARGE SCALE GENOMIC DNA]</scope>
    <source>
        <strain evidence="2 3">TRM65318</strain>
    </source>
</reference>
<dbReference type="PANTHER" id="PTHR22916">
    <property type="entry name" value="GLYCOSYLTRANSFERASE"/>
    <property type="match status" value="1"/>
</dbReference>
<comment type="caution">
    <text evidence="2">The sequence shown here is derived from an EMBL/GenBank/DDBJ whole genome shotgun (WGS) entry which is preliminary data.</text>
</comment>
<protein>
    <submittedName>
        <fullName evidence="2">Glycosyltransferase family 2 protein</fullName>
    </submittedName>
</protein>